<dbReference type="SUPFAM" id="SSF102588">
    <property type="entry name" value="LmbE-like"/>
    <property type="match status" value="1"/>
</dbReference>
<gene>
    <name evidence="1" type="ORF">ENT37_06280</name>
</gene>
<sequence length="273" mass="30818">MGQSHFTPGGRNRNIIGSCVDLLLQDGPMNSSPFPHEPEGWEAPQTILLILAHPDDPEFFCGATIARWCALGHTVHYCLLTRGDKGVRDQIVSPEELAATREREQRCAADALGVKDVFYLDYEDGYLVADLNARRAVTRVIRQVRPDILVTCDPTQIFGDNSINHPDHRTVGQIVVDAFFPAAGNPLYFPELLREEGLQPHSARELWLTVTGHPNVTLDVTAEWERKIAALRCHATQIADMSALEERLRARHTPDSTPEAPRYEEKFRRFKFR</sequence>
<evidence type="ECO:0000313" key="1">
    <source>
        <dbReference type="EMBL" id="HGS21457.1"/>
    </source>
</evidence>
<dbReference type="Pfam" id="PF02585">
    <property type="entry name" value="PIG-L"/>
    <property type="match status" value="1"/>
</dbReference>
<protein>
    <submittedName>
        <fullName evidence="1">PIG-L family deacetylase</fullName>
    </submittedName>
</protein>
<proteinExistence type="predicted"/>
<dbReference type="AlphaFoldDB" id="A0A7C4KIR3"/>
<dbReference type="GO" id="GO:0016811">
    <property type="term" value="F:hydrolase activity, acting on carbon-nitrogen (but not peptide) bonds, in linear amides"/>
    <property type="evidence" value="ECO:0007669"/>
    <property type="project" value="TreeGrafter"/>
</dbReference>
<dbReference type="InterPro" id="IPR003737">
    <property type="entry name" value="GlcNAc_PI_deacetylase-related"/>
</dbReference>
<accession>A0A7C4KIR3</accession>
<dbReference type="Gene3D" id="3.40.50.10320">
    <property type="entry name" value="LmbE-like"/>
    <property type="match status" value="1"/>
</dbReference>
<dbReference type="PANTHER" id="PTHR12993">
    <property type="entry name" value="N-ACETYLGLUCOSAMINYL-PHOSPHATIDYLINOSITOL DE-N-ACETYLASE-RELATED"/>
    <property type="match status" value="1"/>
</dbReference>
<dbReference type="PANTHER" id="PTHR12993:SF28">
    <property type="entry name" value="LMBE FAMILY PROTEIN"/>
    <property type="match status" value="1"/>
</dbReference>
<name>A0A7C4KIR3_9CHLR</name>
<dbReference type="EMBL" id="DSYK01000314">
    <property type="protein sequence ID" value="HGS21457.1"/>
    <property type="molecule type" value="Genomic_DNA"/>
</dbReference>
<reference evidence="1" key="1">
    <citation type="journal article" date="2020" name="mSystems">
        <title>Genome- and Community-Level Interaction Insights into Carbon Utilization and Element Cycling Functions of Hydrothermarchaeota in Hydrothermal Sediment.</title>
        <authorList>
            <person name="Zhou Z."/>
            <person name="Liu Y."/>
            <person name="Xu W."/>
            <person name="Pan J."/>
            <person name="Luo Z.H."/>
            <person name="Li M."/>
        </authorList>
    </citation>
    <scope>NUCLEOTIDE SEQUENCE [LARGE SCALE GENOMIC DNA]</scope>
    <source>
        <strain evidence="1">SpSt-573</strain>
    </source>
</reference>
<dbReference type="InterPro" id="IPR024078">
    <property type="entry name" value="LmbE-like_dom_sf"/>
</dbReference>
<organism evidence="1">
    <name type="scientific">Anaerolinea thermolimosa</name>
    <dbReference type="NCBI Taxonomy" id="229919"/>
    <lineage>
        <taxon>Bacteria</taxon>
        <taxon>Bacillati</taxon>
        <taxon>Chloroflexota</taxon>
        <taxon>Anaerolineae</taxon>
        <taxon>Anaerolineales</taxon>
        <taxon>Anaerolineaceae</taxon>
        <taxon>Anaerolinea</taxon>
    </lineage>
</organism>
<comment type="caution">
    <text evidence="1">The sequence shown here is derived from an EMBL/GenBank/DDBJ whole genome shotgun (WGS) entry which is preliminary data.</text>
</comment>